<sequence length="333" mass="37489">MSATIRDVAKLANVSVATVSRVLNGTAKVNEETKNAVLRAQKELDFHLNSFARTLATKESNTIGVLVSDISDPFFALMIKACDQTARSFKKGLIITQGFYDEEKEIKAIENLLSHQCCGIIAHLLAISDEKLSSYMKKYPYIVLINRRLDGFEDRCVNIDNFNAMKDLTEYLIGLGHKKFVYIDSEFDIADAKERLEGFKQALSNHSLCIDDKYILQTKPYSENAVKTANTLIEMGVDKFSAIVCYNDSIAMSIINVFLNHGIKIPDDVSITGFDDLFFASVIYPSLTTVQNPIEKMGQEAVKLSFARFKKDETFCISEFETKILYRNSVKKN</sequence>
<dbReference type="InterPro" id="IPR001761">
    <property type="entry name" value="Peripla_BP/Lac1_sug-bd_dom"/>
</dbReference>
<evidence type="ECO:0000256" key="2">
    <source>
        <dbReference type="ARBA" id="ARBA00023125"/>
    </source>
</evidence>
<evidence type="ECO:0000256" key="1">
    <source>
        <dbReference type="ARBA" id="ARBA00023015"/>
    </source>
</evidence>
<keyword evidence="2 5" id="KW-0238">DNA-binding</keyword>
<dbReference type="PANTHER" id="PTHR30146">
    <property type="entry name" value="LACI-RELATED TRANSCRIPTIONAL REPRESSOR"/>
    <property type="match status" value="1"/>
</dbReference>
<dbReference type="PRINTS" id="PR00036">
    <property type="entry name" value="HTHLACI"/>
</dbReference>
<protein>
    <submittedName>
        <fullName evidence="5">LacI family DNA-binding transcriptional regulator</fullName>
    </submittedName>
</protein>
<dbReference type="SUPFAM" id="SSF53822">
    <property type="entry name" value="Periplasmic binding protein-like I"/>
    <property type="match status" value="1"/>
</dbReference>
<dbReference type="CDD" id="cd01392">
    <property type="entry name" value="HTH_LacI"/>
    <property type="match status" value="1"/>
</dbReference>
<dbReference type="Pfam" id="PF00356">
    <property type="entry name" value="LacI"/>
    <property type="match status" value="1"/>
</dbReference>
<accession>A0ABS7DJ29</accession>
<dbReference type="Proteomes" id="UP000731465">
    <property type="component" value="Unassembled WGS sequence"/>
</dbReference>
<proteinExistence type="predicted"/>
<dbReference type="RefSeq" id="WP_219938085.1">
    <property type="nucleotide sequence ID" value="NZ_JAGFNY010000033.1"/>
</dbReference>
<organism evidence="5 6">
    <name type="scientific">Succinivibrio faecicola</name>
    <dbReference type="NCBI Taxonomy" id="2820300"/>
    <lineage>
        <taxon>Bacteria</taxon>
        <taxon>Pseudomonadati</taxon>
        <taxon>Pseudomonadota</taxon>
        <taxon>Gammaproteobacteria</taxon>
        <taxon>Aeromonadales</taxon>
        <taxon>Succinivibrionaceae</taxon>
        <taxon>Succinivibrio</taxon>
    </lineage>
</organism>
<dbReference type="Gene3D" id="3.40.50.2300">
    <property type="match status" value="2"/>
</dbReference>
<dbReference type="PROSITE" id="PS00356">
    <property type="entry name" value="HTH_LACI_1"/>
    <property type="match status" value="1"/>
</dbReference>
<evidence type="ECO:0000256" key="3">
    <source>
        <dbReference type="ARBA" id="ARBA00023163"/>
    </source>
</evidence>
<comment type="caution">
    <text evidence="5">The sequence shown here is derived from an EMBL/GenBank/DDBJ whole genome shotgun (WGS) entry which is preliminary data.</text>
</comment>
<name>A0ABS7DJ29_9GAMM</name>
<evidence type="ECO:0000313" key="5">
    <source>
        <dbReference type="EMBL" id="MBW7570860.1"/>
    </source>
</evidence>
<evidence type="ECO:0000259" key="4">
    <source>
        <dbReference type="PROSITE" id="PS50932"/>
    </source>
</evidence>
<keyword evidence="6" id="KW-1185">Reference proteome</keyword>
<dbReference type="Gene3D" id="1.10.260.40">
    <property type="entry name" value="lambda repressor-like DNA-binding domains"/>
    <property type="match status" value="1"/>
</dbReference>
<dbReference type="InterPro" id="IPR028082">
    <property type="entry name" value="Peripla_BP_I"/>
</dbReference>
<evidence type="ECO:0000313" key="6">
    <source>
        <dbReference type="Proteomes" id="UP000731465"/>
    </source>
</evidence>
<reference evidence="5 6" key="1">
    <citation type="submission" date="2021-03" db="EMBL/GenBank/DDBJ databases">
        <title>Succinivibrio sp. nov. isolated from feces of cow.</title>
        <authorList>
            <person name="Choi J.-Y."/>
        </authorList>
    </citation>
    <scope>NUCLEOTIDE SEQUENCE [LARGE SCALE GENOMIC DNA]</scope>
    <source>
        <strain evidence="5 6">AGMB01872</strain>
    </source>
</reference>
<dbReference type="InterPro" id="IPR000843">
    <property type="entry name" value="HTH_LacI"/>
</dbReference>
<dbReference type="PANTHER" id="PTHR30146:SF109">
    <property type="entry name" value="HTH-TYPE TRANSCRIPTIONAL REGULATOR GALS"/>
    <property type="match status" value="1"/>
</dbReference>
<dbReference type="InterPro" id="IPR010982">
    <property type="entry name" value="Lambda_DNA-bd_dom_sf"/>
</dbReference>
<dbReference type="Pfam" id="PF00532">
    <property type="entry name" value="Peripla_BP_1"/>
    <property type="match status" value="1"/>
</dbReference>
<feature type="domain" description="HTH lacI-type" evidence="4">
    <location>
        <begin position="3"/>
        <end position="57"/>
    </location>
</feature>
<gene>
    <name evidence="5" type="ORF">J5V48_08135</name>
</gene>
<dbReference type="EMBL" id="JAGFNY010000033">
    <property type="protein sequence ID" value="MBW7570860.1"/>
    <property type="molecule type" value="Genomic_DNA"/>
</dbReference>
<keyword evidence="3" id="KW-0804">Transcription</keyword>
<dbReference type="SMART" id="SM00354">
    <property type="entry name" value="HTH_LACI"/>
    <property type="match status" value="1"/>
</dbReference>
<dbReference type="GO" id="GO:0003677">
    <property type="term" value="F:DNA binding"/>
    <property type="evidence" value="ECO:0007669"/>
    <property type="project" value="UniProtKB-KW"/>
</dbReference>
<dbReference type="PROSITE" id="PS50932">
    <property type="entry name" value="HTH_LACI_2"/>
    <property type="match status" value="1"/>
</dbReference>
<keyword evidence="1" id="KW-0805">Transcription regulation</keyword>
<dbReference type="SUPFAM" id="SSF47413">
    <property type="entry name" value="lambda repressor-like DNA-binding domains"/>
    <property type="match status" value="1"/>
</dbReference>